<dbReference type="PROSITE" id="PS50206">
    <property type="entry name" value="RHODANESE_3"/>
    <property type="match status" value="1"/>
</dbReference>
<keyword evidence="1" id="KW-1133">Transmembrane helix</keyword>
<gene>
    <name evidence="3" type="ORF">Q8A57_03830</name>
</gene>
<protein>
    <submittedName>
        <fullName evidence="3">Rhodanese-like domain-containing protein</fullName>
    </submittedName>
</protein>
<keyword evidence="1" id="KW-0812">Transmembrane</keyword>
<dbReference type="CDD" id="cd00158">
    <property type="entry name" value="RHOD"/>
    <property type="match status" value="1"/>
</dbReference>
<feature type="transmembrane region" description="Helical" evidence="1">
    <location>
        <begin position="6"/>
        <end position="25"/>
    </location>
</feature>
<dbReference type="Gene3D" id="3.40.250.10">
    <property type="entry name" value="Rhodanese-like domain"/>
    <property type="match status" value="1"/>
</dbReference>
<accession>A0AAW8B2X1</accession>
<evidence type="ECO:0000313" key="3">
    <source>
        <dbReference type="EMBL" id="MDP1520091.1"/>
    </source>
</evidence>
<name>A0AAW8B2X1_9GAMM</name>
<reference evidence="3" key="1">
    <citation type="journal article" date="2010" name="Int. J. Syst. Evol. Microbiol.">
        <title>Porticoccus litoralis gen. nov., sp. nov., a gammaproteobacterium isolated from the Yellow Sea.</title>
        <authorList>
            <person name="Oh H.M."/>
            <person name="Kim H."/>
            <person name="Kim K.M."/>
            <person name="Min G.S."/>
            <person name="Cho J.C."/>
        </authorList>
    </citation>
    <scope>NUCLEOTIDE SEQUENCE</scope>
    <source>
        <strain evidence="3">DSM 25064</strain>
    </source>
</reference>
<dbReference type="InterPro" id="IPR001763">
    <property type="entry name" value="Rhodanese-like_dom"/>
</dbReference>
<evidence type="ECO:0000313" key="4">
    <source>
        <dbReference type="Proteomes" id="UP001178354"/>
    </source>
</evidence>
<keyword evidence="4" id="KW-1185">Reference proteome</keyword>
<dbReference type="PANTHER" id="PTHR43031:SF18">
    <property type="entry name" value="RHODANESE-RELATED SULFURTRANSFERASES"/>
    <property type="match status" value="1"/>
</dbReference>
<dbReference type="Pfam" id="PF00581">
    <property type="entry name" value="Rhodanese"/>
    <property type="match status" value="1"/>
</dbReference>
<sequence>MDFFVFISEQWVLVSVLMVLVYLFAINERIKSGRPISVHAVTRMLNAEEAILLDVRDSKEFKAGHIAGAVNIPHAKLKDKISELESYREKFIIIADKVGQQAGAVGRQLQQQNFKVFRLTGGMMEWQNQNLPVIKS</sequence>
<proteinExistence type="predicted"/>
<dbReference type="PANTHER" id="PTHR43031">
    <property type="entry name" value="FAD-DEPENDENT OXIDOREDUCTASE"/>
    <property type="match status" value="1"/>
</dbReference>
<comment type="caution">
    <text evidence="3">The sequence shown here is derived from an EMBL/GenBank/DDBJ whole genome shotgun (WGS) entry which is preliminary data.</text>
</comment>
<dbReference type="SUPFAM" id="SSF52821">
    <property type="entry name" value="Rhodanese/Cell cycle control phosphatase"/>
    <property type="match status" value="1"/>
</dbReference>
<dbReference type="InterPro" id="IPR050229">
    <property type="entry name" value="GlpE_sulfurtransferase"/>
</dbReference>
<dbReference type="SMART" id="SM00450">
    <property type="entry name" value="RHOD"/>
    <property type="match status" value="1"/>
</dbReference>
<reference evidence="3" key="2">
    <citation type="submission" date="2023-08" db="EMBL/GenBank/DDBJ databases">
        <authorList>
            <person name="Luo J."/>
        </authorList>
    </citation>
    <scope>NUCLEOTIDE SEQUENCE</scope>
    <source>
        <strain evidence="3">DSM 25064</strain>
    </source>
</reference>
<dbReference type="Proteomes" id="UP001178354">
    <property type="component" value="Unassembled WGS sequence"/>
</dbReference>
<evidence type="ECO:0000259" key="2">
    <source>
        <dbReference type="PROSITE" id="PS50206"/>
    </source>
</evidence>
<dbReference type="InterPro" id="IPR036873">
    <property type="entry name" value="Rhodanese-like_dom_sf"/>
</dbReference>
<evidence type="ECO:0000256" key="1">
    <source>
        <dbReference type="SAM" id="Phobius"/>
    </source>
</evidence>
<organism evidence="3 4">
    <name type="scientific">Porticoccus litoralis</name>
    <dbReference type="NCBI Taxonomy" id="434086"/>
    <lineage>
        <taxon>Bacteria</taxon>
        <taxon>Pseudomonadati</taxon>
        <taxon>Pseudomonadota</taxon>
        <taxon>Gammaproteobacteria</taxon>
        <taxon>Cellvibrionales</taxon>
        <taxon>Porticoccaceae</taxon>
        <taxon>Porticoccus</taxon>
    </lineage>
</organism>
<dbReference type="EMBL" id="JAUUUU010000001">
    <property type="protein sequence ID" value="MDP1520091.1"/>
    <property type="molecule type" value="Genomic_DNA"/>
</dbReference>
<feature type="domain" description="Rhodanese" evidence="2">
    <location>
        <begin position="46"/>
        <end position="135"/>
    </location>
</feature>
<keyword evidence="1" id="KW-0472">Membrane</keyword>
<dbReference type="RefSeq" id="WP_305169603.1">
    <property type="nucleotide sequence ID" value="NZ_JAUUUU010000001.1"/>
</dbReference>
<dbReference type="AlphaFoldDB" id="A0AAW8B2X1"/>